<protein>
    <submittedName>
        <fullName evidence="1">Uncharacterized protein</fullName>
    </submittedName>
</protein>
<proteinExistence type="predicted"/>
<dbReference type="Proteomes" id="UP000574390">
    <property type="component" value="Unassembled WGS sequence"/>
</dbReference>
<evidence type="ECO:0000313" key="1">
    <source>
        <dbReference type="EMBL" id="KAF4720967.1"/>
    </source>
</evidence>
<comment type="caution">
    <text evidence="1">The sequence shown here is derived from an EMBL/GenBank/DDBJ whole genome shotgun (WGS) entry which is preliminary data.</text>
</comment>
<organism evidence="1 2">
    <name type="scientific">Perkinsus olseni</name>
    <name type="common">Perkinsus atlanticus</name>
    <dbReference type="NCBI Taxonomy" id="32597"/>
    <lineage>
        <taxon>Eukaryota</taxon>
        <taxon>Sar</taxon>
        <taxon>Alveolata</taxon>
        <taxon>Perkinsozoa</taxon>
        <taxon>Perkinsea</taxon>
        <taxon>Perkinsida</taxon>
        <taxon>Perkinsidae</taxon>
        <taxon>Perkinsus</taxon>
    </lineage>
</organism>
<gene>
    <name evidence="1" type="ORF">FOZ62_002011</name>
</gene>
<name>A0A7J6RKF3_PEROL</name>
<evidence type="ECO:0000313" key="2">
    <source>
        <dbReference type="Proteomes" id="UP000574390"/>
    </source>
</evidence>
<reference evidence="1 2" key="1">
    <citation type="submission" date="2020-04" db="EMBL/GenBank/DDBJ databases">
        <title>Perkinsus olseni comparative genomics.</title>
        <authorList>
            <person name="Bogema D.R."/>
        </authorList>
    </citation>
    <scope>NUCLEOTIDE SEQUENCE [LARGE SCALE GENOMIC DNA]</scope>
    <source>
        <strain evidence="1">ATCC PRA-205</strain>
    </source>
</reference>
<accession>A0A7J6RKF3</accession>
<sequence length="123" mass="14061">MPGDKLKRMSEMEEQKRRLSEVLERTNYYSVTLRQFNKMVADQNKLLSDTVRTRGEKGDNIAACVAKIGKQRDALLEQNRKVLIESAGGPKMVTRLNAFDEYVTEVETNDKHSTNPVDDKEKA</sequence>
<dbReference type="AlphaFoldDB" id="A0A7J6RKF3"/>
<dbReference type="EMBL" id="JABANM010021606">
    <property type="protein sequence ID" value="KAF4720967.1"/>
    <property type="molecule type" value="Genomic_DNA"/>
</dbReference>
<feature type="non-terminal residue" evidence="1">
    <location>
        <position position="123"/>
    </location>
</feature>